<proteinExistence type="inferred from homology"/>
<dbReference type="InterPro" id="IPR001478">
    <property type="entry name" value="PDZ"/>
</dbReference>
<gene>
    <name evidence="4" type="ORF">AB1Y20_017571</name>
</gene>
<accession>A0AB34JPU4</accession>
<evidence type="ECO:0000256" key="1">
    <source>
        <dbReference type="ARBA" id="ARBA00005256"/>
    </source>
</evidence>
<protein>
    <recommendedName>
        <fullName evidence="3">PDZ domain-containing protein</fullName>
    </recommendedName>
</protein>
<evidence type="ECO:0000256" key="2">
    <source>
        <dbReference type="ARBA" id="ARBA00023186"/>
    </source>
</evidence>
<dbReference type="GO" id="GO:0070682">
    <property type="term" value="P:proteasome regulatory particle assembly"/>
    <property type="evidence" value="ECO:0007669"/>
    <property type="project" value="InterPro"/>
</dbReference>
<evidence type="ECO:0000313" key="4">
    <source>
        <dbReference type="EMBL" id="KAL1522586.1"/>
    </source>
</evidence>
<comment type="similarity">
    <text evidence="1">Belongs to the proteasome subunit p27 family.</text>
</comment>
<dbReference type="Pfam" id="PF17820">
    <property type="entry name" value="PDZ_6"/>
    <property type="match status" value="1"/>
</dbReference>
<keyword evidence="5" id="KW-1185">Reference proteome</keyword>
<name>A0AB34JPU4_PRYPA</name>
<dbReference type="GO" id="GO:0005634">
    <property type="term" value="C:nucleus"/>
    <property type="evidence" value="ECO:0007669"/>
    <property type="project" value="TreeGrafter"/>
</dbReference>
<feature type="domain" description="PDZ" evidence="3">
    <location>
        <begin position="151"/>
        <end position="208"/>
    </location>
</feature>
<dbReference type="InterPro" id="IPR036034">
    <property type="entry name" value="PDZ_sf"/>
</dbReference>
<organism evidence="4 5">
    <name type="scientific">Prymnesium parvum</name>
    <name type="common">Toxic golden alga</name>
    <dbReference type="NCBI Taxonomy" id="97485"/>
    <lineage>
        <taxon>Eukaryota</taxon>
        <taxon>Haptista</taxon>
        <taxon>Haptophyta</taxon>
        <taxon>Prymnesiophyceae</taxon>
        <taxon>Prymnesiales</taxon>
        <taxon>Prymnesiaceae</taxon>
        <taxon>Prymnesium</taxon>
    </lineage>
</organism>
<keyword evidence="2" id="KW-0143">Chaperone</keyword>
<dbReference type="SMART" id="SM00228">
    <property type="entry name" value="PDZ"/>
    <property type="match status" value="1"/>
</dbReference>
<sequence>MRAELRALIDQKDALERQIMEISDALTAQNMGGVSGPLVDPQGFPRADIDVHLTRTLRHQLACLNTDHQRLMAQIEQGMQAHFASLAPARAAEGGAVGTATAARATAPDVLNLAPTTAPMPPIAVAPRQASSALPSFLANGHDALVPFAEIDEVAEGGPAAEAGIRRGDKLLSFGGLTAANHDQLRALARLTQRSEGDTVSLLVLRTEASQEQRVSLVLHPHRWQGQGLLGCHLRPL</sequence>
<comment type="caution">
    <text evidence="4">The sequence shown here is derived from an EMBL/GenBank/DDBJ whole genome shotgun (WGS) entry which is preliminary data.</text>
</comment>
<dbReference type="PANTHER" id="PTHR12651:SF1">
    <property type="entry name" value="26S PROTEASOME NON-ATPASE REGULATORY SUBUNIT 9"/>
    <property type="match status" value="1"/>
</dbReference>
<dbReference type="Gene3D" id="6.10.140.1710">
    <property type="match status" value="1"/>
</dbReference>
<dbReference type="InterPro" id="IPR041489">
    <property type="entry name" value="PDZ_6"/>
</dbReference>
<reference evidence="4 5" key="1">
    <citation type="journal article" date="2024" name="Science">
        <title>Giant polyketide synthase enzymes in the biosynthesis of giant marine polyether toxins.</title>
        <authorList>
            <person name="Fallon T.R."/>
            <person name="Shende V.V."/>
            <person name="Wierzbicki I.H."/>
            <person name="Pendleton A.L."/>
            <person name="Watervoot N.F."/>
            <person name="Auber R.P."/>
            <person name="Gonzalez D.J."/>
            <person name="Wisecaver J.H."/>
            <person name="Moore B.S."/>
        </authorList>
    </citation>
    <scope>NUCLEOTIDE SEQUENCE [LARGE SCALE GENOMIC DNA]</scope>
    <source>
        <strain evidence="4 5">12B1</strain>
    </source>
</reference>
<dbReference type="GO" id="GO:0005737">
    <property type="term" value="C:cytoplasm"/>
    <property type="evidence" value="ECO:0007669"/>
    <property type="project" value="TreeGrafter"/>
</dbReference>
<dbReference type="PROSITE" id="PS50106">
    <property type="entry name" value="PDZ"/>
    <property type="match status" value="1"/>
</dbReference>
<dbReference type="PANTHER" id="PTHR12651">
    <property type="entry name" value="26S PROTEASOME NON-ATPASE REGULATORY SUBUNIT 9"/>
    <property type="match status" value="1"/>
</dbReference>
<dbReference type="InterPro" id="IPR035269">
    <property type="entry name" value="PSMD9"/>
</dbReference>
<evidence type="ECO:0000313" key="5">
    <source>
        <dbReference type="Proteomes" id="UP001515480"/>
    </source>
</evidence>
<dbReference type="InterPro" id="IPR040815">
    <property type="entry name" value="Nas2_N"/>
</dbReference>
<evidence type="ECO:0000259" key="3">
    <source>
        <dbReference type="PROSITE" id="PS50106"/>
    </source>
</evidence>
<dbReference type="Gene3D" id="2.30.42.10">
    <property type="match status" value="1"/>
</dbReference>
<dbReference type="SUPFAM" id="SSF50156">
    <property type="entry name" value="PDZ domain-like"/>
    <property type="match status" value="1"/>
</dbReference>
<dbReference type="AlphaFoldDB" id="A0AB34JPU4"/>
<dbReference type="Proteomes" id="UP001515480">
    <property type="component" value="Unassembled WGS sequence"/>
</dbReference>
<dbReference type="EMBL" id="JBGBPQ010000006">
    <property type="protein sequence ID" value="KAL1522586.1"/>
    <property type="molecule type" value="Genomic_DNA"/>
</dbReference>
<dbReference type="FunFam" id="2.30.42.10:FF:000107">
    <property type="entry name" value="26S proteasome non-ATPase regulatory subunit 9"/>
    <property type="match status" value="1"/>
</dbReference>
<dbReference type="Pfam" id="PF18265">
    <property type="entry name" value="Nas2_N"/>
    <property type="match status" value="1"/>
</dbReference>